<feature type="domain" description="Myb/SANT-like DNA-binding" evidence="2">
    <location>
        <begin position="20"/>
        <end position="106"/>
    </location>
</feature>
<feature type="region of interest" description="Disordered" evidence="1">
    <location>
        <begin position="112"/>
        <end position="152"/>
    </location>
</feature>
<dbReference type="Pfam" id="PF13837">
    <property type="entry name" value="Myb_DNA-bind_4"/>
    <property type="match status" value="1"/>
</dbReference>
<evidence type="ECO:0000313" key="3">
    <source>
        <dbReference type="EMBL" id="EMP30320.1"/>
    </source>
</evidence>
<protein>
    <recommendedName>
        <fullName evidence="2">Myb/SANT-like DNA-binding domain-containing protein</fullName>
    </recommendedName>
</protein>
<gene>
    <name evidence="3" type="ORF">UY3_12546</name>
</gene>
<feature type="compositionally biased region" description="Polar residues" evidence="1">
    <location>
        <begin position="113"/>
        <end position="132"/>
    </location>
</feature>
<feature type="compositionally biased region" description="Acidic residues" evidence="1">
    <location>
        <begin position="134"/>
        <end position="144"/>
    </location>
</feature>
<dbReference type="PANTHER" id="PTHR47595:SF1">
    <property type="entry name" value="MYB_SANT-LIKE DNA-BINDING DOMAIN-CONTAINING PROTEIN"/>
    <property type="match status" value="1"/>
</dbReference>
<dbReference type="EMBL" id="KB550461">
    <property type="protein sequence ID" value="EMP30320.1"/>
    <property type="molecule type" value="Genomic_DNA"/>
</dbReference>
<dbReference type="Gene3D" id="1.10.10.60">
    <property type="entry name" value="Homeodomain-like"/>
    <property type="match status" value="1"/>
</dbReference>
<sequence>MESSPAQLIMEIPGCKRAPAWTTQEVVDLIAVCGEESVEAELQSSRRNADIYAEIMQGMGEKGYTRDTQQCHVEVKELQQVYQKTREANSHSGSAPQTCYFYEELHVILGGDPTTTPKRSMDTSQELRATSSNNEEDIVEEEEENVRQASRGSILPDCQELLLTL</sequence>
<evidence type="ECO:0000259" key="2">
    <source>
        <dbReference type="Pfam" id="PF13837"/>
    </source>
</evidence>
<dbReference type="InterPro" id="IPR044822">
    <property type="entry name" value="Myb_DNA-bind_4"/>
</dbReference>
<dbReference type="PANTHER" id="PTHR47595">
    <property type="entry name" value="HEAT SHOCK 70 KDA PROTEIN 14"/>
    <property type="match status" value="1"/>
</dbReference>
<dbReference type="AlphaFoldDB" id="M7B4A5"/>
<keyword evidence="4" id="KW-1185">Reference proteome</keyword>
<accession>M7B4A5</accession>
<name>M7B4A5_CHEMY</name>
<evidence type="ECO:0000256" key="1">
    <source>
        <dbReference type="SAM" id="MobiDB-lite"/>
    </source>
</evidence>
<proteinExistence type="predicted"/>
<organism evidence="3 4">
    <name type="scientific">Chelonia mydas</name>
    <name type="common">Green sea-turtle</name>
    <name type="synonym">Chelonia agassizi</name>
    <dbReference type="NCBI Taxonomy" id="8469"/>
    <lineage>
        <taxon>Eukaryota</taxon>
        <taxon>Metazoa</taxon>
        <taxon>Chordata</taxon>
        <taxon>Craniata</taxon>
        <taxon>Vertebrata</taxon>
        <taxon>Euteleostomi</taxon>
        <taxon>Archelosauria</taxon>
        <taxon>Testudinata</taxon>
        <taxon>Testudines</taxon>
        <taxon>Cryptodira</taxon>
        <taxon>Durocryptodira</taxon>
        <taxon>Americhelydia</taxon>
        <taxon>Chelonioidea</taxon>
        <taxon>Cheloniidae</taxon>
        <taxon>Chelonia</taxon>
    </lineage>
</organism>
<reference evidence="4" key="1">
    <citation type="journal article" date="2013" name="Nat. Genet.">
        <title>The draft genomes of soft-shell turtle and green sea turtle yield insights into the development and evolution of the turtle-specific body plan.</title>
        <authorList>
            <person name="Wang Z."/>
            <person name="Pascual-Anaya J."/>
            <person name="Zadissa A."/>
            <person name="Li W."/>
            <person name="Niimura Y."/>
            <person name="Huang Z."/>
            <person name="Li C."/>
            <person name="White S."/>
            <person name="Xiong Z."/>
            <person name="Fang D."/>
            <person name="Wang B."/>
            <person name="Ming Y."/>
            <person name="Chen Y."/>
            <person name="Zheng Y."/>
            <person name="Kuraku S."/>
            <person name="Pignatelli M."/>
            <person name="Herrero J."/>
            <person name="Beal K."/>
            <person name="Nozawa M."/>
            <person name="Li Q."/>
            <person name="Wang J."/>
            <person name="Zhang H."/>
            <person name="Yu L."/>
            <person name="Shigenobu S."/>
            <person name="Wang J."/>
            <person name="Liu J."/>
            <person name="Flicek P."/>
            <person name="Searle S."/>
            <person name="Wang J."/>
            <person name="Kuratani S."/>
            <person name="Yin Y."/>
            <person name="Aken B."/>
            <person name="Zhang G."/>
            <person name="Irie N."/>
        </authorList>
    </citation>
    <scope>NUCLEOTIDE SEQUENCE [LARGE SCALE GENOMIC DNA]</scope>
</reference>
<dbReference type="Proteomes" id="UP000031443">
    <property type="component" value="Unassembled WGS sequence"/>
</dbReference>
<evidence type="ECO:0000313" key="4">
    <source>
        <dbReference type="Proteomes" id="UP000031443"/>
    </source>
</evidence>